<protein>
    <submittedName>
        <fullName evidence="1">Putative insertion element transposase</fullName>
    </submittedName>
</protein>
<keyword evidence="2" id="KW-1185">Reference proteome</keyword>
<sequence length="68" mass="7911">MKLKNNYQKFSKITESKFRQILRLFSLDLTTSDTAKLTGISVRSINSLYLKLRRRLADECERQTLSAA</sequence>
<reference evidence="1 2" key="1">
    <citation type="submission" date="2018-12" db="EMBL/GenBank/DDBJ databases">
        <authorList>
            <consortium name="Pathogen Informatics"/>
        </authorList>
    </citation>
    <scope>NUCLEOTIDE SEQUENCE [LARGE SCALE GENOMIC DNA]</scope>
    <source>
        <strain evidence="1 2">NCTC10296</strain>
    </source>
</reference>
<gene>
    <name evidence="1" type="ORF">NCTC10296_00291</name>
</gene>
<proteinExistence type="predicted"/>
<evidence type="ECO:0000313" key="2">
    <source>
        <dbReference type="Proteomes" id="UP000279284"/>
    </source>
</evidence>
<organism evidence="1 2">
    <name type="scientific">Neisseria canis</name>
    <dbReference type="NCBI Taxonomy" id="493"/>
    <lineage>
        <taxon>Bacteria</taxon>
        <taxon>Pseudomonadati</taxon>
        <taxon>Pseudomonadota</taxon>
        <taxon>Betaproteobacteria</taxon>
        <taxon>Neisseriales</taxon>
        <taxon>Neisseriaceae</taxon>
        <taxon>Neisseria</taxon>
    </lineage>
</organism>
<dbReference type="KEGG" id="nci:NCTC10296_00291"/>
<dbReference type="AlphaFoldDB" id="A0A3S4P2X3"/>
<evidence type="ECO:0000313" key="1">
    <source>
        <dbReference type="EMBL" id="VEE99341.1"/>
    </source>
</evidence>
<dbReference type="Proteomes" id="UP000279284">
    <property type="component" value="Chromosome"/>
</dbReference>
<accession>A0A3S4P2X3</accession>
<name>A0A3S4P2X3_9NEIS</name>
<dbReference type="EMBL" id="LR134313">
    <property type="protein sequence ID" value="VEE99341.1"/>
    <property type="molecule type" value="Genomic_DNA"/>
</dbReference>